<protein>
    <submittedName>
        <fullName evidence="7">Nitroreductase family protein</fullName>
    </submittedName>
</protein>
<dbReference type="PANTHER" id="PTHR43673:SF2">
    <property type="entry name" value="NITROREDUCTASE"/>
    <property type="match status" value="1"/>
</dbReference>
<evidence type="ECO:0000259" key="6">
    <source>
        <dbReference type="Pfam" id="PF00881"/>
    </source>
</evidence>
<keyword evidence="5" id="KW-0560">Oxidoreductase</keyword>
<evidence type="ECO:0000256" key="3">
    <source>
        <dbReference type="ARBA" id="ARBA00022630"/>
    </source>
</evidence>
<evidence type="ECO:0000256" key="5">
    <source>
        <dbReference type="ARBA" id="ARBA00023002"/>
    </source>
</evidence>
<proteinExistence type="inferred from homology"/>
<dbReference type="SUPFAM" id="SSF55469">
    <property type="entry name" value="FMN-dependent nitroreductase-like"/>
    <property type="match status" value="1"/>
</dbReference>
<gene>
    <name evidence="7" type="ORF">HA299_06340</name>
</gene>
<keyword evidence="3" id="KW-0285">Flavoprotein</keyword>
<keyword evidence="4" id="KW-0288">FMN</keyword>
<dbReference type="InterPro" id="IPR000415">
    <property type="entry name" value="Nitroreductase-like"/>
</dbReference>
<dbReference type="PANTHER" id="PTHR43673">
    <property type="entry name" value="NAD(P)H NITROREDUCTASE YDGI-RELATED"/>
    <property type="match status" value="1"/>
</dbReference>
<organism evidence="7 8">
    <name type="scientific">Methermicoccus shengliensis</name>
    <dbReference type="NCBI Taxonomy" id="660064"/>
    <lineage>
        <taxon>Archaea</taxon>
        <taxon>Methanobacteriati</taxon>
        <taxon>Methanobacteriota</taxon>
        <taxon>Stenosarchaea group</taxon>
        <taxon>Methanomicrobia</taxon>
        <taxon>Methanosarcinales</taxon>
        <taxon>Methermicoccaceae</taxon>
        <taxon>Methermicoccus</taxon>
    </lineage>
</organism>
<dbReference type="Gene3D" id="3.40.109.10">
    <property type="entry name" value="NADH Oxidase"/>
    <property type="match status" value="1"/>
</dbReference>
<evidence type="ECO:0000313" key="7">
    <source>
        <dbReference type="EMBL" id="HIH70210.1"/>
    </source>
</evidence>
<evidence type="ECO:0000313" key="8">
    <source>
        <dbReference type="Proteomes" id="UP000600363"/>
    </source>
</evidence>
<dbReference type="Pfam" id="PF00881">
    <property type="entry name" value="Nitroreductase"/>
    <property type="match status" value="1"/>
</dbReference>
<dbReference type="Proteomes" id="UP000600363">
    <property type="component" value="Unassembled WGS sequence"/>
</dbReference>
<dbReference type="EMBL" id="DUIH01000021">
    <property type="protein sequence ID" value="HIH70210.1"/>
    <property type="molecule type" value="Genomic_DNA"/>
</dbReference>
<evidence type="ECO:0000256" key="1">
    <source>
        <dbReference type="ARBA" id="ARBA00001917"/>
    </source>
</evidence>
<dbReference type="InterPro" id="IPR029479">
    <property type="entry name" value="Nitroreductase"/>
</dbReference>
<reference evidence="7" key="1">
    <citation type="journal article" date="2020" name="bioRxiv">
        <title>A rank-normalized archaeal taxonomy based on genome phylogeny resolves widespread incomplete and uneven classifications.</title>
        <authorList>
            <person name="Rinke C."/>
            <person name="Chuvochina M."/>
            <person name="Mussig A.J."/>
            <person name="Chaumeil P.-A."/>
            <person name="Waite D.W."/>
            <person name="Whitman W.B."/>
            <person name="Parks D.H."/>
            <person name="Hugenholtz P."/>
        </authorList>
    </citation>
    <scope>NUCLEOTIDE SEQUENCE</scope>
    <source>
        <strain evidence="7">UBA12518</strain>
    </source>
</reference>
<comment type="similarity">
    <text evidence="2">Belongs to the nitroreductase family.</text>
</comment>
<accession>A0A832RU03</accession>
<comment type="cofactor">
    <cofactor evidence="1">
        <name>FMN</name>
        <dbReference type="ChEBI" id="CHEBI:58210"/>
    </cofactor>
</comment>
<comment type="caution">
    <text evidence="7">The sequence shown here is derived from an EMBL/GenBank/DDBJ whole genome shotgun (WGS) entry which is preliminary data.</text>
</comment>
<evidence type="ECO:0000256" key="4">
    <source>
        <dbReference type="ARBA" id="ARBA00022643"/>
    </source>
</evidence>
<evidence type="ECO:0000256" key="2">
    <source>
        <dbReference type="ARBA" id="ARBA00007118"/>
    </source>
</evidence>
<dbReference type="AlphaFoldDB" id="A0A832RU03"/>
<dbReference type="GO" id="GO:0016491">
    <property type="term" value="F:oxidoreductase activity"/>
    <property type="evidence" value="ECO:0007669"/>
    <property type="project" value="UniProtKB-KW"/>
</dbReference>
<feature type="domain" description="Nitroreductase" evidence="6">
    <location>
        <begin position="63"/>
        <end position="149"/>
    </location>
</feature>
<sequence>MDVLEAIAERRSIRRYTGEHVPDAKIDVLISAGQDAPSAGNLQARDFIVVRDATTKDRLAMASLRQPQVRDADVLIVVCANIPRSTSRYGERGMLYAHQDAAASVQNILLAAHAMGLGTCWIGAFDEAEVARILGVPEGVVPAAIVTVGVSAERPRKPPRFTHENVHEERW</sequence>
<name>A0A832RU03_9EURY</name>